<feature type="compositionally biased region" description="Low complexity" evidence="2">
    <location>
        <begin position="90"/>
        <end position="104"/>
    </location>
</feature>
<protein>
    <recommendedName>
        <fullName evidence="3">C2 NT-type domain-containing protein</fullName>
    </recommendedName>
</protein>
<dbReference type="AlphaFoldDB" id="A0AAD7ZZ51"/>
<sequence length="267" mass="28732">IRRELKGGRSFQKLGFTDLNLAEFAGSGQTTRRCLLEGYDTRHRQDNSMLRVAIRMNMLSGDILFKVPSPSSKHKQMAAQEEGPECRDFSSSSIASGSSSGFGSLTKKRPALLASELVPGPVQDTLDPGDAVGETDESHEPGHSRNSSNTSQMSKASGYSSLNSQSQHSRQSSSSDSGHIRSPSWPVWVPRLDPIPSPKSTNSPMTPVVDATWNGLLKLPSSPAFFANNTSTRGSQPSSPISPATTPTSLYDKSLALNIILEKTNKI</sequence>
<dbReference type="PANTHER" id="PTHR21456">
    <property type="entry name" value="FAMILY WITH SEQUENCE SIMILARITY 102"/>
    <property type="match status" value="1"/>
</dbReference>
<accession>A0AAD7ZZ51</accession>
<dbReference type="Proteomes" id="UP001233999">
    <property type="component" value="Unassembled WGS sequence"/>
</dbReference>
<dbReference type="InterPro" id="IPR039931">
    <property type="entry name" value="EEIG1/2-like"/>
</dbReference>
<keyword evidence="5" id="KW-1185">Reference proteome</keyword>
<dbReference type="PROSITE" id="PS51840">
    <property type="entry name" value="C2_NT"/>
    <property type="match status" value="1"/>
</dbReference>
<feature type="compositionally biased region" description="Low complexity" evidence="2">
    <location>
        <begin position="157"/>
        <end position="184"/>
    </location>
</feature>
<organism evidence="4 5">
    <name type="scientific">Diploptera punctata</name>
    <name type="common">Pacific beetle cockroach</name>
    <dbReference type="NCBI Taxonomy" id="6984"/>
    <lineage>
        <taxon>Eukaryota</taxon>
        <taxon>Metazoa</taxon>
        <taxon>Ecdysozoa</taxon>
        <taxon>Arthropoda</taxon>
        <taxon>Hexapoda</taxon>
        <taxon>Insecta</taxon>
        <taxon>Pterygota</taxon>
        <taxon>Neoptera</taxon>
        <taxon>Polyneoptera</taxon>
        <taxon>Dictyoptera</taxon>
        <taxon>Blattodea</taxon>
        <taxon>Blaberoidea</taxon>
        <taxon>Blaberidae</taxon>
        <taxon>Diplopterinae</taxon>
        <taxon>Diploptera</taxon>
    </lineage>
</organism>
<evidence type="ECO:0000256" key="1">
    <source>
        <dbReference type="ARBA" id="ARBA00034780"/>
    </source>
</evidence>
<feature type="non-terminal residue" evidence="4">
    <location>
        <position position="267"/>
    </location>
</feature>
<evidence type="ECO:0000256" key="2">
    <source>
        <dbReference type="SAM" id="MobiDB-lite"/>
    </source>
</evidence>
<feature type="compositionally biased region" description="Polar residues" evidence="2">
    <location>
        <begin position="144"/>
        <end position="155"/>
    </location>
</feature>
<evidence type="ECO:0000313" key="5">
    <source>
        <dbReference type="Proteomes" id="UP001233999"/>
    </source>
</evidence>
<feature type="region of interest" description="Disordered" evidence="2">
    <location>
        <begin position="70"/>
        <end position="104"/>
    </location>
</feature>
<reference evidence="4" key="1">
    <citation type="journal article" date="2023" name="IScience">
        <title>Live-bearing cockroach genome reveals convergent evolutionary mechanisms linked to viviparity in insects and beyond.</title>
        <authorList>
            <person name="Fouks B."/>
            <person name="Harrison M.C."/>
            <person name="Mikhailova A.A."/>
            <person name="Marchal E."/>
            <person name="English S."/>
            <person name="Carruthers M."/>
            <person name="Jennings E.C."/>
            <person name="Chiamaka E.L."/>
            <person name="Frigard R.A."/>
            <person name="Pippel M."/>
            <person name="Attardo G.M."/>
            <person name="Benoit J.B."/>
            <person name="Bornberg-Bauer E."/>
            <person name="Tobe S.S."/>
        </authorList>
    </citation>
    <scope>NUCLEOTIDE SEQUENCE</scope>
    <source>
        <strain evidence="4">Stay&amp;Tobe</strain>
    </source>
</reference>
<dbReference type="InterPro" id="IPR019448">
    <property type="entry name" value="NT-C2"/>
</dbReference>
<comment type="caution">
    <text evidence="4">The sequence shown here is derived from an EMBL/GenBank/DDBJ whole genome shotgun (WGS) entry which is preliminary data.</text>
</comment>
<feature type="domain" description="C2 NT-type" evidence="3">
    <location>
        <begin position="1"/>
        <end position="58"/>
    </location>
</feature>
<reference evidence="4" key="2">
    <citation type="submission" date="2023-05" db="EMBL/GenBank/DDBJ databases">
        <authorList>
            <person name="Fouks B."/>
        </authorList>
    </citation>
    <scope>NUCLEOTIDE SEQUENCE</scope>
    <source>
        <strain evidence="4">Stay&amp;Tobe</strain>
        <tissue evidence="4">Testes</tissue>
    </source>
</reference>
<dbReference type="PANTHER" id="PTHR21456:SF1">
    <property type="entry name" value="C2 NT-TYPE DOMAIN-CONTAINING PROTEIN"/>
    <property type="match status" value="1"/>
</dbReference>
<evidence type="ECO:0000313" key="4">
    <source>
        <dbReference type="EMBL" id="KAJ9589428.1"/>
    </source>
</evidence>
<dbReference type="Pfam" id="PF10358">
    <property type="entry name" value="NT-C2"/>
    <property type="match status" value="1"/>
</dbReference>
<gene>
    <name evidence="4" type="ORF">L9F63_017372</name>
</gene>
<name>A0AAD7ZZ51_DIPPU</name>
<comment type="similarity">
    <text evidence="1">Belongs to the EEIG family.</text>
</comment>
<feature type="region of interest" description="Disordered" evidence="2">
    <location>
        <begin position="117"/>
        <end position="189"/>
    </location>
</feature>
<proteinExistence type="inferred from homology"/>
<feature type="non-terminal residue" evidence="4">
    <location>
        <position position="1"/>
    </location>
</feature>
<dbReference type="EMBL" id="JASPKZ010004941">
    <property type="protein sequence ID" value="KAJ9589428.1"/>
    <property type="molecule type" value="Genomic_DNA"/>
</dbReference>
<evidence type="ECO:0000259" key="3">
    <source>
        <dbReference type="PROSITE" id="PS51840"/>
    </source>
</evidence>